<keyword evidence="2" id="KW-1185">Reference proteome</keyword>
<proteinExistence type="predicted"/>
<accession>A0A4Z0Q2S0</accession>
<dbReference type="RefSeq" id="WP_135461106.1">
    <property type="nucleotide sequence ID" value="NZ_SRLC01000001.1"/>
</dbReference>
<protein>
    <submittedName>
        <fullName evidence="1">Uncharacterized protein</fullName>
    </submittedName>
</protein>
<comment type="caution">
    <text evidence="1">The sequence shown here is derived from an EMBL/GenBank/DDBJ whole genome shotgun (WGS) entry which is preliminary data.</text>
</comment>
<name>A0A4Z0Q2S0_9BACT</name>
<sequence length="73" mass="7654">MTVIYFFQFPFFMKTAVKFSGSKIKNLLSREQMKGLVAGDGGCGSCSGFGCYSGGGTCYCLMRGSGTGASMCS</sequence>
<dbReference type="EMBL" id="SRLC01000001">
    <property type="protein sequence ID" value="TGE23985.1"/>
    <property type="molecule type" value="Genomic_DNA"/>
</dbReference>
<organism evidence="1 2">
    <name type="scientific">Hymenobacter aquaticus</name>
    <dbReference type="NCBI Taxonomy" id="1867101"/>
    <lineage>
        <taxon>Bacteria</taxon>
        <taxon>Pseudomonadati</taxon>
        <taxon>Bacteroidota</taxon>
        <taxon>Cytophagia</taxon>
        <taxon>Cytophagales</taxon>
        <taxon>Hymenobacteraceae</taxon>
        <taxon>Hymenobacter</taxon>
    </lineage>
</organism>
<evidence type="ECO:0000313" key="2">
    <source>
        <dbReference type="Proteomes" id="UP000297549"/>
    </source>
</evidence>
<dbReference type="Proteomes" id="UP000297549">
    <property type="component" value="Unassembled WGS sequence"/>
</dbReference>
<dbReference type="AlphaFoldDB" id="A0A4Z0Q2S0"/>
<evidence type="ECO:0000313" key="1">
    <source>
        <dbReference type="EMBL" id="TGE23985.1"/>
    </source>
</evidence>
<reference evidence="1 2" key="1">
    <citation type="submission" date="2019-04" db="EMBL/GenBank/DDBJ databases">
        <authorList>
            <person name="Feng G."/>
            <person name="Zhang J."/>
            <person name="Zhu H."/>
        </authorList>
    </citation>
    <scope>NUCLEOTIDE SEQUENCE [LARGE SCALE GENOMIC DNA]</scope>
    <source>
        <strain evidence="1 2">JCM 31653</strain>
    </source>
</reference>
<gene>
    <name evidence="1" type="ORF">E5K00_01860</name>
</gene>